<organism evidence="3 4">
    <name type="scientific">Klebsormidium nitens</name>
    <name type="common">Green alga</name>
    <name type="synonym">Ulothrix nitens</name>
    <dbReference type="NCBI Taxonomy" id="105231"/>
    <lineage>
        <taxon>Eukaryota</taxon>
        <taxon>Viridiplantae</taxon>
        <taxon>Streptophyta</taxon>
        <taxon>Klebsormidiophyceae</taxon>
        <taxon>Klebsormidiales</taxon>
        <taxon>Klebsormidiaceae</taxon>
        <taxon>Klebsormidium</taxon>
    </lineage>
</organism>
<reference evidence="3 4" key="1">
    <citation type="journal article" date="2014" name="Nat. Commun.">
        <title>Klebsormidium flaccidum genome reveals primary factors for plant terrestrial adaptation.</title>
        <authorList>
            <person name="Hori K."/>
            <person name="Maruyama F."/>
            <person name="Fujisawa T."/>
            <person name="Togashi T."/>
            <person name="Yamamoto N."/>
            <person name="Seo M."/>
            <person name="Sato S."/>
            <person name="Yamada T."/>
            <person name="Mori H."/>
            <person name="Tajima N."/>
            <person name="Moriyama T."/>
            <person name="Ikeuchi M."/>
            <person name="Watanabe M."/>
            <person name="Wada H."/>
            <person name="Kobayashi K."/>
            <person name="Saito M."/>
            <person name="Masuda T."/>
            <person name="Sasaki-Sekimoto Y."/>
            <person name="Mashiguchi K."/>
            <person name="Awai K."/>
            <person name="Shimojima M."/>
            <person name="Masuda S."/>
            <person name="Iwai M."/>
            <person name="Nobusawa T."/>
            <person name="Narise T."/>
            <person name="Kondo S."/>
            <person name="Saito H."/>
            <person name="Sato R."/>
            <person name="Murakawa M."/>
            <person name="Ihara Y."/>
            <person name="Oshima-Yamada Y."/>
            <person name="Ohtaka K."/>
            <person name="Satoh M."/>
            <person name="Sonobe K."/>
            <person name="Ishii M."/>
            <person name="Ohtani R."/>
            <person name="Kanamori-Sato M."/>
            <person name="Honoki R."/>
            <person name="Miyazaki D."/>
            <person name="Mochizuki H."/>
            <person name="Umetsu J."/>
            <person name="Higashi K."/>
            <person name="Shibata D."/>
            <person name="Kamiya Y."/>
            <person name="Sato N."/>
            <person name="Nakamura Y."/>
            <person name="Tabata S."/>
            <person name="Ida S."/>
            <person name="Kurokawa K."/>
            <person name="Ohta H."/>
        </authorList>
    </citation>
    <scope>NUCLEOTIDE SEQUENCE [LARGE SCALE GENOMIC DNA]</scope>
    <source>
        <strain evidence="3 4">NIES-2285</strain>
    </source>
</reference>
<sequence length="450" mass="48857">MSSKSLTRVASQTRLGVGVAAKCCKDDRRIEYSPPSPLFPLFLVAVCSIIYLLRNTPAVPFLLWFLPEKPDARSWGELAAVVLLLAGVVLVLRAAVPSLRLSLARKKNASEKGSGKQLLLPTSLAPHSGKKLHQAKILASSTAVSPDIDLAKPLLANSAQASSPTGSEKSRALAKATGCGVHSYSNGDRYEGEFYQGRCAGNGVYYFAMSGRYEGEWIDGKYDGYGVETWSRGSRYRGQYKEGLRDGHGVYRFYTGDVYAGDWSKGQSHGVGMQTCADGSRYIGDFQWGVKHGFGRYHFRNGDTYAGEYFNDKMHGYGVYSFANGHRYEGAWHEGRKQGLGLYTFRNGETRAGYWNRGALETRSTQAADPLAPHMVHHSKVLHAVQEARRAQSKADALSSINQDRVSGAVSAANRAALAARVAAVKATQRATISSLSSLSFSPLAQAAGY</sequence>
<dbReference type="AlphaFoldDB" id="A0A1Y1I8E9"/>
<dbReference type="Proteomes" id="UP000054558">
    <property type="component" value="Unassembled WGS sequence"/>
</dbReference>
<evidence type="ECO:0000256" key="1">
    <source>
        <dbReference type="ARBA" id="ARBA00022737"/>
    </source>
</evidence>
<dbReference type="EMBL" id="DF237164">
    <property type="protein sequence ID" value="GAQ84977.1"/>
    <property type="molecule type" value="Genomic_DNA"/>
</dbReference>
<keyword evidence="4" id="KW-1185">Reference proteome</keyword>
<dbReference type="InterPro" id="IPR003409">
    <property type="entry name" value="MORN"/>
</dbReference>
<keyword evidence="2" id="KW-0472">Membrane</keyword>
<dbReference type="GO" id="GO:0016020">
    <property type="term" value="C:membrane"/>
    <property type="evidence" value="ECO:0007669"/>
    <property type="project" value="UniProtKB-ARBA"/>
</dbReference>
<proteinExistence type="predicted"/>
<dbReference type="OrthoDB" id="437960at2759"/>
<accession>A0A1Y1I8E9</accession>
<evidence type="ECO:0000313" key="3">
    <source>
        <dbReference type="EMBL" id="GAQ84977.1"/>
    </source>
</evidence>
<evidence type="ECO:0000256" key="2">
    <source>
        <dbReference type="SAM" id="Phobius"/>
    </source>
</evidence>
<dbReference type="SMART" id="SM00698">
    <property type="entry name" value="MORN"/>
    <property type="match status" value="7"/>
</dbReference>
<dbReference type="Pfam" id="PF02493">
    <property type="entry name" value="MORN"/>
    <property type="match status" value="7"/>
</dbReference>
<keyword evidence="2" id="KW-0812">Transmembrane</keyword>
<dbReference type="PANTHER" id="PTHR23084">
    <property type="entry name" value="PHOSPHATIDYLINOSITOL-4-PHOSPHATE 5-KINASE RELATED"/>
    <property type="match status" value="1"/>
</dbReference>
<name>A0A1Y1I8E9_KLENI</name>
<dbReference type="FunFam" id="2.20.110.10:FF:000002">
    <property type="entry name" value="Phosphatidylinositol 4-phosphate 5-kinase 8"/>
    <property type="match status" value="4"/>
</dbReference>
<feature type="transmembrane region" description="Helical" evidence="2">
    <location>
        <begin position="38"/>
        <end position="66"/>
    </location>
</feature>
<dbReference type="SUPFAM" id="SSF82185">
    <property type="entry name" value="Histone H3 K4-specific methyltransferase SET7/9 N-terminal domain"/>
    <property type="match status" value="2"/>
</dbReference>
<keyword evidence="2" id="KW-1133">Transmembrane helix</keyword>
<dbReference type="Gene3D" id="2.20.110.10">
    <property type="entry name" value="Histone H3 K4-specific methyltransferase SET7/9 N-terminal domain"/>
    <property type="match status" value="4"/>
</dbReference>
<keyword evidence="1" id="KW-0677">Repeat</keyword>
<dbReference type="PANTHER" id="PTHR23084:SF179">
    <property type="entry name" value="OS10G0565000 PROTEIN"/>
    <property type="match status" value="1"/>
</dbReference>
<gene>
    <name evidence="3" type="ORF">KFL_002150130</name>
</gene>
<evidence type="ECO:0000313" key="4">
    <source>
        <dbReference type="Proteomes" id="UP000054558"/>
    </source>
</evidence>
<feature type="transmembrane region" description="Helical" evidence="2">
    <location>
        <begin position="78"/>
        <end position="96"/>
    </location>
</feature>
<protein>
    <submittedName>
        <fullName evidence="3">Junctional membrane complex protein Junctophilin and related MORN repeat proteins</fullName>
    </submittedName>
</protein>
<dbReference type="STRING" id="105231.A0A1Y1I8E9"/>